<evidence type="ECO:0000313" key="3">
    <source>
        <dbReference type="Proteomes" id="UP000070544"/>
    </source>
</evidence>
<keyword evidence="3" id="KW-1185">Reference proteome</keyword>
<sequence length="458" mass="47943">MQVEQPHSPSPIAPSVPPLPRAPSPPPLANDDEPELDPLQAKLDSLLSYAQRMHIPDPCLRATEETDTADNGDYEVGENDDDEPTVDDETWIKMLTQETKVVDLQRDPSSRYAHPVPSLPSTKPRRVCFHESVLVRVTWSPAEYPRGDRASILRAERLQTAAEWADAAAHARVAARHRKGSVDRMLEMAMEARAKDEAQKRKESGAAGVSAGNPGAGAAMSGSGFVPSVPGVFEMAGFATVVAGMLGKWRSRSVSAGSEVSATSSSASAPTTTSSTTATTPRLHPLNTPRQRATPRRENSLGPEAKAALAAARKAAEESRATSPTDDIPPEPLPVTGRRAQSEPGLSGKIVPTASRVSSASRVEMVPPSSPPPRTASISTATSPVPASPGPDSPPPTPVRGPVRRLRRDSFGTVGASGSGSGGGMGLDTTGALDALEKLGRFGKSMAWGAGAVGAYMT</sequence>
<dbReference type="Proteomes" id="UP000070544">
    <property type="component" value="Unassembled WGS sequence"/>
</dbReference>
<gene>
    <name evidence="2" type="ORF">M427DRAFT_52015</name>
</gene>
<name>A0A139AUH1_GONPJ</name>
<feature type="compositionally biased region" description="Pro residues" evidence="1">
    <location>
        <begin position="8"/>
        <end position="28"/>
    </location>
</feature>
<feature type="compositionally biased region" description="Gly residues" evidence="1">
    <location>
        <begin position="415"/>
        <end position="426"/>
    </location>
</feature>
<feature type="compositionally biased region" description="Acidic residues" evidence="1">
    <location>
        <begin position="65"/>
        <end position="85"/>
    </location>
</feature>
<reference evidence="2 3" key="1">
    <citation type="journal article" date="2015" name="Genome Biol. Evol.">
        <title>Phylogenomic analyses indicate that early fungi evolved digesting cell walls of algal ancestors of land plants.</title>
        <authorList>
            <person name="Chang Y."/>
            <person name="Wang S."/>
            <person name="Sekimoto S."/>
            <person name="Aerts A.L."/>
            <person name="Choi C."/>
            <person name="Clum A."/>
            <person name="LaButti K.M."/>
            <person name="Lindquist E.A."/>
            <person name="Yee Ngan C."/>
            <person name="Ohm R.A."/>
            <person name="Salamov A.A."/>
            <person name="Grigoriev I.V."/>
            <person name="Spatafora J.W."/>
            <person name="Berbee M.L."/>
        </authorList>
    </citation>
    <scope>NUCLEOTIDE SEQUENCE [LARGE SCALE GENOMIC DNA]</scope>
    <source>
        <strain evidence="2 3">JEL478</strain>
    </source>
</reference>
<evidence type="ECO:0000313" key="2">
    <source>
        <dbReference type="EMBL" id="KXS20368.1"/>
    </source>
</evidence>
<feature type="compositionally biased region" description="Low complexity" evidence="1">
    <location>
        <begin position="304"/>
        <end position="313"/>
    </location>
</feature>
<dbReference type="OrthoDB" id="10659450at2759"/>
<feature type="compositionally biased region" description="Basic and acidic residues" evidence="1">
    <location>
        <begin position="194"/>
        <end position="204"/>
    </location>
</feature>
<feature type="region of interest" description="Disordered" evidence="1">
    <location>
        <begin position="259"/>
        <end position="427"/>
    </location>
</feature>
<dbReference type="EMBL" id="KQ965735">
    <property type="protein sequence ID" value="KXS20368.1"/>
    <property type="molecule type" value="Genomic_DNA"/>
</dbReference>
<feature type="region of interest" description="Disordered" evidence="1">
    <location>
        <begin position="57"/>
        <end position="85"/>
    </location>
</feature>
<feature type="region of interest" description="Disordered" evidence="1">
    <location>
        <begin position="194"/>
        <end position="214"/>
    </location>
</feature>
<protein>
    <submittedName>
        <fullName evidence="2">Uncharacterized protein</fullName>
    </submittedName>
</protein>
<feature type="compositionally biased region" description="Pro residues" evidence="1">
    <location>
        <begin position="386"/>
        <end position="399"/>
    </location>
</feature>
<dbReference type="AlphaFoldDB" id="A0A139AUH1"/>
<proteinExistence type="predicted"/>
<feature type="region of interest" description="Disordered" evidence="1">
    <location>
        <begin position="1"/>
        <end position="39"/>
    </location>
</feature>
<organism evidence="2 3">
    <name type="scientific">Gonapodya prolifera (strain JEL478)</name>
    <name type="common">Monoblepharis prolifera</name>
    <dbReference type="NCBI Taxonomy" id="1344416"/>
    <lineage>
        <taxon>Eukaryota</taxon>
        <taxon>Fungi</taxon>
        <taxon>Fungi incertae sedis</taxon>
        <taxon>Chytridiomycota</taxon>
        <taxon>Chytridiomycota incertae sedis</taxon>
        <taxon>Monoblepharidomycetes</taxon>
        <taxon>Monoblepharidales</taxon>
        <taxon>Gonapodyaceae</taxon>
        <taxon>Gonapodya</taxon>
    </lineage>
</organism>
<evidence type="ECO:0000256" key="1">
    <source>
        <dbReference type="SAM" id="MobiDB-lite"/>
    </source>
</evidence>
<feature type="compositionally biased region" description="Low complexity" evidence="1">
    <location>
        <begin position="259"/>
        <end position="280"/>
    </location>
</feature>
<accession>A0A139AUH1</accession>